<dbReference type="InterPro" id="IPR007325">
    <property type="entry name" value="KFase/CYL"/>
</dbReference>
<dbReference type="GO" id="GO:0004061">
    <property type="term" value="F:arylformamidase activity"/>
    <property type="evidence" value="ECO:0007669"/>
    <property type="project" value="InterPro"/>
</dbReference>
<proteinExistence type="predicted"/>
<name>A0A537LP99_9BACT</name>
<dbReference type="SUPFAM" id="SSF102198">
    <property type="entry name" value="Putative cyclase"/>
    <property type="match status" value="1"/>
</dbReference>
<protein>
    <submittedName>
        <fullName evidence="1">Cyclase family protein</fullName>
    </submittedName>
</protein>
<dbReference type="GO" id="GO:0019441">
    <property type="term" value="P:L-tryptophan catabolic process to kynurenine"/>
    <property type="evidence" value="ECO:0007669"/>
    <property type="project" value="InterPro"/>
</dbReference>
<evidence type="ECO:0000313" key="2">
    <source>
        <dbReference type="Proteomes" id="UP000318661"/>
    </source>
</evidence>
<accession>A0A537LP99</accession>
<reference evidence="1 2" key="1">
    <citation type="journal article" date="2019" name="Nat. Microbiol.">
        <title>Mediterranean grassland soil C-N compound turnover is dependent on rainfall and depth, and is mediated by genomically divergent microorganisms.</title>
        <authorList>
            <person name="Diamond S."/>
            <person name="Andeer P.F."/>
            <person name="Li Z."/>
            <person name="Crits-Christoph A."/>
            <person name="Burstein D."/>
            <person name="Anantharaman K."/>
            <person name="Lane K.R."/>
            <person name="Thomas B.C."/>
            <person name="Pan C."/>
            <person name="Northen T.R."/>
            <person name="Banfield J.F."/>
        </authorList>
    </citation>
    <scope>NUCLEOTIDE SEQUENCE [LARGE SCALE GENOMIC DNA]</scope>
    <source>
        <strain evidence="1">NP_2</strain>
    </source>
</reference>
<gene>
    <name evidence="1" type="ORF">E6G99_02155</name>
</gene>
<comment type="caution">
    <text evidence="1">The sequence shown here is derived from an EMBL/GenBank/DDBJ whole genome shotgun (WGS) entry which is preliminary data.</text>
</comment>
<dbReference type="Gene3D" id="3.50.30.50">
    <property type="entry name" value="Putative cyclase"/>
    <property type="match status" value="1"/>
</dbReference>
<sequence length="240" mass="27053">MSGRIYDLSMPFTRDMPTYFFWKNWHHPPFFATFTDLEETSLGPGTGEGFVSLVAFLTHTGTHMDAPRHFRRGAWYLHEIPPDRFLGEGPVLPVPKGPNEDITVQDLEATEMEVRAGDLVVIDTGWHRQYKTPGQDREGAHYYFTQHPGLCTESAQWLLERGVYTILIDTPAIDASTHTVFGDNTWQSHTVLFARNIPVVEHLGGEIDQVAGRRCTISCAPVNYVNGDAFPLRVLARPLT</sequence>
<dbReference type="EMBL" id="VBAJ01000037">
    <property type="protein sequence ID" value="TMJ09810.1"/>
    <property type="molecule type" value="Genomic_DNA"/>
</dbReference>
<organism evidence="1 2">
    <name type="scientific">Candidatus Segetimicrobium genomatis</name>
    <dbReference type="NCBI Taxonomy" id="2569760"/>
    <lineage>
        <taxon>Bacteria</taxon>
        <taxon>Bacillati</taxon>
        <taxon>Candidatus Sysuimicrobiota</taxon>
        <taxon>Candidatus Sysuimicrobiia</taxon>
        <taxon>Candidatus Sysuimicrobiales</taxon>
        <taxon>Candidatus Segetimicrobiaceae</taxon>
        <taxon>Candidatus Segetimicrobium</taxon>
    </lineage>
</organism>
<dbReference type="PANTHER" id="PTHR31118:SF32">
    <property type="entry name" value="KYNURENINE FORMAMIDASE"/>
    <property type="match status" value="1"/>
</dbReference>
<dbReference type="PANTHER" id="PTHR31118">
    <property type="entry name" value="CYCLASE-LIKE PROTEIN 2"/>
    <property type="match status" value="1"/>
</dbReference>
<dbReference type="Pfam" id="PF04199">
    <property type="entry name" value="Cyclase"/>
    <property type="match status" value="1"/>
</dbReference>
<evidence type="ECO:0000313" key="1">
    <source>
        <dbReference type="EMBL" id="TMJ09810.1"/>
    </source>
</evidence>
<dbReference type="AlphaFoldDB" id="A0A537LP99"/>
<dbReference type="Proteomes" id="UP000318661">
    <property type="component" value="Unassembled WGS sequence"/>
</dbReference>
<dbReference type="InterPro" id="IPR037175">
    <property type="entry name" value="KFase_sf"/>
</dbReference>